<evidence type="ECO:0000313" key="1">
    <source>
        <dbReference type="EMBL" id="KAK9737856.1"/>
    </source>
</evidence>
<dbReference type="Proteomes" id="UP001458880">
    <property type="component" value="Unassembled WGS sequence"/>
</dbReference>
<dbReference type="AlphaFoldDB" id="A0AAW1LUY6"/>
<organism evidence="1 2">
    <name type="scientific">Popillia japonica</name>
    <name type="common">Japanese beetle</name>
    <dbReference type="NCBI Taxonomy" id="7064"/>
    <lineage>
        <taxon>Eukaryota</taxon>
        <taxon>Metazoa</taxon>
        <taxon>Ecdysozoa</taxon>
        <taxon>Arthropoda</taxon>
        <taxon>Hexapoda</taxon>
        <taxon>Insecta</taxon>
        <taxon>Pterygota</taxon>
        <taxon>Neoptera</taxon>
        <taxon>Endopterygota</taxon>
        <taxon>Coleoptera</taxon>
        <taxon>Polyphaga</taxon>
        <taxon>Scarabaeiformia</taxon>
        <taxon>Scarabaeidae</taxon>
        <taxon>Rutelinae</taxon>
        <taxon>Popillia</taxon>
    </lineage>
</organism>
<reference evidence="1 2" key="1">
    <citation type="journal article" date="2024" name="BMC Genomics">
        <title>De novo assembly and annotation of Popillia japonica's genome with initial clues to its potential as an invasive pest.</title>
        <authorList>
            <person name="Cucini C."/>
            <person name="Boschi S."/>
            <person name="Funari R."/>
            <person name="Cardaioli E."/>
            <person name="Iannotti N."/>
            <person name="Marturano G."/>
            <person name="Paoli F."/>
            <person name="Bruttini M."/>
            <person name="Carapelli A."/>
            <person name="Frati F."/>
            <person name="Nardi F."/>
        </authorList>
    </citation>
    <scope>NUCLEOTIDE SEQUENCE [LARGE SCALE GENOMIC DNA]</scope>
    <source>
        <strain evidence="1">DMR45628</strain>
    </source>
</reference>
<evidence type="ECO:0000313" key="2">
    <source>
        <dbReference type="Proteomes" id="UP001458880"/>
    </source>
</evidence>
<accession>A0AAW1LUY6</accession>
<sequence length="90" mass="10025">MASFTGKTMPIKDVKIHYLSDFPSKGSPITKDVYIDGLPLPSSIFSSILYKKNEQLLEESTNGVEFFKNLRPKLIETPISVIIVGGGWLH</sequence>
<proteinExistence type="predicted"/>
<protein>
    <submittedName>
        <fullName evidence="1">Uncharacterized protein</fullName>
    </submittedName>
</protein>
<gene>
    <name evidence="1" type="ORF">QE152_g10366</name>
</gene>
<comment type="caution">
    <text evidence="1">The sequence shown here is derived from an EMBL/GenBank/DDBJ whole genome shotgun (WGS) entry which is preliminary data.</text>
</comment>
<dbReference type="EMBL" id="JASPKY010000094">
    <property type="protein sequence ID" value="KAK9737856.1"/>
    <property type="molecule type" value="Genomic_DNA"/>
</dbReference>
<name>A0AAW1LUY6_POPJA</name>
<keyword evidence="2" id="KW-1185">Reference proteome</keyword>